<dbReference type="AlphaFoldDB" id="A0A8J4F389"/>
<name>A0A8J4F389_9CHLO</name>
<gene>
    <name evidence="2" type="ORF">Vafri_13124</name>
</gene>
<organism evidence="2 3">
    <name type="scientific">Volvox africanus</name>
    <dbReference type="NCBI Taxonomy" id="51714"/>
    <lineage>
        <taxon>Eukaryota</taxon>
        <taxon>Viridiplantae</taxon>
        <taxon>Chlorophyta</taxon>
        <taxon>core chlorophytes</taxon>
        <taxon>Chlorophyceae</taxon>
        <taxon>CS clade</taxon>
        <taxon>Chlamydomonadales</taxon>
        <taxon>Volvocaceae</taxon>
        <taxon>Volvox</taxon>
    </lineage>
</organism>
<dbReference type="Proteomes" id="UP000747399">
    <property type="component" value="Unassembled WGS sequence"/>
</dbReference>
<keyword evidence="1" id="KW-0732">Signal</keyword>
<proteinExistence type="predicted"/>
<keyword evidence="3" id="KW-1185">Reference proteome</keyword>
<dbReference type="EMBL" id="BNCO01000029">
    <property type="protein sequence ID" value="GIL57927.1"/>
    <property type="molecule type" value="Genomic_DNA"/>
</dbReference>
<comment type="caution">
    <text evidence="2">The sequence shown here is derived from an EMBL/GenBank/DDBJ whole genome shotgun (WGS) entry which is preliminary data.</text>
</comment>
<evidence type="ECO:0000313" key="3">
    <source>
        <dbReference type="Proteomes" id="UP000747399"/>
    </source>
</evidence>
<evidence type="ECO:0000313" key="2">
    <source>
        <dbReference type="EMBL" id="GIL57927.1"/>
    </source>
</evidence>
<protein>
    <submittedName>
        <fullName evidence="2">Uncharacterized protein</fullName>
    </submittedName>
</protein>
<reference evidence="2" key="1">
    <citation type="journal article" date="2021" name="Proc. Natl. Acad. Sci. U.S.A.">
        <title>Three genomes in the algal genus Volvox reveal the fate of a haploid sex-determining region after a transition to homothallism.</title>
        <authorList>
            <person name="Yamamoto K."/>
            <person name="Hamaji T."/>
            <person name="Kawai-Toyooka H."/>
            <person name="Matsuzaki R."/>
            <person name="Takahashi F."/>
            <person name="Nishimura Y."/>
            <person name="Kawachi M."/>
            <person name="Noguchi H."/>
            <person name="Minakuchi Y."/>
            <person name="Umen J.G."/>
            <person name="Toyoda A."/>
            <person name="Nozaki H."/>
        </authorList>
    </citation>
    <scope>NUCLEOTIDE SEQUENCE</scope>
    <source>
        <strain evidence="2">NIES-3780</strain>
    </source>
</reference>
<feature type="signal peptide" evidence="1">
    <location>
        <begin position="1"/>
        <end position="22"/>
    </location>
</feature>
<feature type="chain" id="PRO_5035185776" evidence="1">
    <location>
        <begin position="23"/>
        <end position="203"/>
    </location>
</feature>
<evidence type="ECO:0000256" key="1">
    <source>
        <dbReference type="SAM" id="SignalP"/>
    </source>
</evidence>
<sequence>MKLGFICIFTLLITKLVSYTKSAGIGDVVSLERTVSLHRERQTAVRLLGSVSETNIKKVNITTGNQLIAALANPSVGVITLVVPSITVTPLDWNSSSIGLPIDLRRNVTLEGSGDWPQLNLKYVRSVVRLGGTIRMTFTNMYVYMEGLLGKSSRLAGTDIFTPADQTEPPSEHIALWDTCGYWTSSRRRDQRSIQGSRPSLWM</sequence>
<accession>A0A8J4F389</accession>